<accession>A0ABW9RPL3</accession>
<gene>
    <name evidence="3" type="ORF">E1163_12870</name>
</gene>
<dbReference type="Gene3D" id="2.60.40.10">
    <property type="entry name" value="Immunoglobulins"/>
    <property type="match status" value="2"/>
</dbReference>
<feature type="signal peptide" evidence="1">
    <location>
        <begin position="1"/>
        <end position="21"/>
    </location>
</feature>
<dbReference type="Pfam" id="PF20009">
    <property type="entry name" value="GEVED"/>
    <property type="match status" value="1"/>
</dbReference>
<dbReference type="Pfam" id="PF00041">
    <property type="entry name" value="fn3"/>
    <property type="match status" value="1"/>
</dbReference>
<proteinExistence type="predicted"/>
<dbReference type="InterPro" id="IPR026444">
    <property type="entry name" value="Secre_tail"/>
</dbReference>
<dbReference type="InterPro" id="IPR003961">
    <property type="entry name" value="FN3_dom"/>
</dbReference>
<dbReference type="Proteomes" id="UP000798808">
    <property type="component" value="Unassembled WGS sequence"/>
</dbReference>
<dbReference type="Pfam" id="PF18962">
    <property type="entry name" value="Por_Secre_tail"/>
    <property type="match status" value="1"/>
</dbReference>
<dbReference type="PROSITE" id="PS50853">
    <property type="entry name" value="FN3"/>
    <property type="match status" value="1"/>
</dbReference>
<dbReference type="InterPro" id="IPR024079">
    <property type="entry name" value="MetalloPept_cat_dom_sf"/>
</dbReference>
<evidence type="ECO:0000313" key="4">
    <source>
        <dbReference type="Proteomes" id="UP000798808"/>
    </source>
</evidence>
<name>A0ABW9RPL3_9BACT</name>
<dbReference type="Gene3D" id="3.40.390.10">
    <property type="entry name" value="Collagenase (Catalytic Domain)"/>
    <property type="match status" value="1"/>
</dbReference>
<keyword evidence="4" id="KW-1185">Reference proteome</keyword>
<comment type="caution">
    <text evidence="3">The sequence shown here is derived from an EMBL/GenBank/DDBJ whole genome shotgun (WGS) entry which is preliminary data.</text>
</comment>
<protein>
    <submittedName>
        <fullName evidence="3">T9SS type A sorting domain-containing protein</fullName>
    </submittedName>
</protein>
<dbReference type="SUPFAM" id="SSF49265">
    <property type="entry name" value="Fibronectin type III"/>
    <property type="match status" value="1"/>
</dbReference>
<dbReference type="RefSeq" id="WP_155172366.1">
    <property type="nucleotide sequence ID" value="NZ_BAAAFL010000006.1"/>
</dbReference>
<evidence type="ECO:0000259" key="2">
    <source>
        <dbReference type="PROSITE" id="PS50853"/>
    </source>
</evidence>
<dbReference type="EMBL" id="SMLW01000545">
    <property type="protein sequence ID" value="MTI25840.1"/>
    <property type="molecule type" value="Genomic_DNA"/>
</dbReference>
<dbReference type="SUPFAM" id="SSF55486">
    <property type="entry name" value="Metalloproteases ('zincins'), catalytic domain"/>
    <property type="match status" value="1"/>
</dbReference>
<dbReference type="Pfam" id="PF13583">
    <property type="entry name" value="Reprolysin_4"/>
    <property type="match status" value="1"/>
</dbReference>
<dbReference type="InterPro" id="IPR036116">
    <property type="entry name" value="FN3_sf"/>
</dbReference>
<reference evidence="3 4" key="1">
    <citation type="submission" date="2019-02" db="EMBL/GenBank/DDBJ databases">
        <authorList>
            <person name="Goldberg S.R."/>
            <person name="Haltli B.A."/>
            <person name="Correa H."/>
            <person name="Russell K.G."/>
        </authorList>
    </citation>
    <scope>NUCLEOTIDE SEQUENCE [LARGE SCALE GENOMIC DNA]</scope>
    <source>
        <strain evidence="3 4">JCM 16186</strain>
    </source>
</reference>
<dbReference type="InterPro" id="IPR045474">
    <property type="entry name" value="GEVED"/>
</dbReference>
<evidence type="ECO:0000256" key="1">
    <source>
        <dbReference type="SAM" id="SignalP"/>
    </source>
</evidence>
<evidence type="ECO:0000313" key="3">
    <source>
        <dbReference type="EMBL" id="MTI25840.1"/>
    </source>
</evidence>
<sequence>MKRFFTVLLLLVTLTTGYTQSNFWKASDAKPADKLTRKLSKPTAYKTLELDFEALRKTLDLTGMRGSASSRHAQVIYFPNADGQMEKFSVVEAPTLHPDLAKKYPGIKSFAGQGIDNPTSTIRFSISNQRGFHGLLMTAKGMAYIDPISSGKSTYAIYERKDLTRDEKDFQCMMDENIGKAGKINNVSTLKTNDQKLRKYRLALSCNAEYGNIFAGSGTDTEKKANILAQMNITMTRVNGIYERDLAITMEIIANNDELIYFGDTGADPWDGEWNTKTQQVIDATIGDANYDIGHNFNTTGGGNAGCIGCVCTSGEKGSGYTGSSDPTGDPFDIDFVAHEIGHQFGGYHTMNTCSRSGSGLTEVEPASGSSIMGYAGICSTNIQSNSDAYFAYVNIRDISANVQSGESSGCPVIVDLSNNPPVADAGKDYIIPRSTPFVLKGAGSDPDGNGTLTYCWEQNDPEQAPGDGSPESTWAQGPLFRSLEGTSSPNRYMPAISTVLAGDVASTWEVLPSIGRTMNFSLTVRDNNAGGGQTSDDTMAVTVDADSGPFFVMEPNTAISWYEGQPQVVSWSVANTDQAPINCSHVNIFLSTDGGQTFPITLLSNAPNNGSAEITVPNGLSSNCRIKVEAVGNIFYDISNTDFEIEEAIGCNAVIPTNLTVTDVNPLDASLSWNENIGAIFDIRYRAQGTTDWKTTIAGTNTKQLLNLSHTTTYEVQVRSRCTGSSSEYTPITTFTTEELEYCPSQGNDISDEFIGSVQVGSINNVTGATSGYSDYTSISTDLVATNNYTITITPTWVSDLYDEGYAVYIDYNQNGDFNNSGELVWFKDPSQDSPVSGVFTVPAKALEGPTRMRVSMKYDGVPSSCEIFNYGEVEDYTVNIIAPVVLDEVNVSSANANTDLAKVGDEVTLRFEASKTIQTPTVTIQGNSVTASLSEGIWIAKHTFTEADAEGKVVFSINYADLNDHAGKEVTATTDGSTVFFDKTPPTLTSTSISSDNSDKSIATVDDKVVLTFIASEKLDDPTVTISGDAVVASLVDSQWRATRTMSKGDTPGLVAFSIAYRDLAGNEAIVTSTTDGSSVEFVEEITGLKDLAAKQVKAYPNPASNEIIIQTEGIYGAAEIRVIDFTGRKVLSKTVEVSKNSEQVINVASLANGTYTLQVAGDNMLNTTLIVISK</sequence>
<dbReference type="InterPro" id="IPR013783">
    <property type="entry name" value="Ig-like_fold"/>
</dbReference>
<feature type="chain" id="PRO_5047425173" evidence="1">
    <location>
        <begin position="22"/>
        <end position="1177"/>
    </location>
</feature>
<organism evidence="3 4">
    <name type="scientific">Fulvivirga kasyanovii</name>
    <dbReference type="NCBI Taxonomy" id="396812"/>
    <lineage>
        <taxon>Bacteria</taxon>
        <taxon>Pseudomonadati</taxon>
        <taxon>Bacteroidota</taxon>
        <taxon>Cytophagia</taxon>
        <taxon>Cytophagales</taxon>
        <taxon>Fulvivirgaceae</taxon>
        <taxon>Fulvivirga</taxon>
    </lineage>
</organism>
<dbReference type="NCBIfam" id="TIGR04183">
    <property type="entry name" value="Por_Secre_tail"/>
    <property type="match status" value="1"/>
</dbReference>
<feature type="domain" description="Fibronectin type-III" evidence="2">
    <location>
        <begin position="656"/>
        <end position="741"/>
    </location>
</feature>
<dbReference type="SMART" id="SM00060">
    <property type="entry name" value="FN3"/>
    <property type="match status" value="1"/>
</dbReference>
<dbReference type="CDD" id="cd00063">
    <property type="entry name" value="FN3"/>
    <property type="match status" value="1"/>
</dbReference>
<keyword evidence="1" id="KW-0732">Signal</keyword>